<keyword evidence="1 2" id="KW-0103">Bromodomain</keyword>
<dbReference type="STRING" id="1507870.A0A1V8T2J6"/>
<dbReference type="OrthoDB" id="21449at2759"/>
<evidence type="ECO:0000256" key="3">
    <source>
        <dbReference type="SAM" id="MobiDB-lite"/>
    </source>
</evidence>
<dbReference type="Gene3D" id="1.20.920.10">
    <property type="entry name" value="Bromodomain-like"/>
    <property type="match status" value="1"/>
</dbReference>
<organism evidence="5 6">
    <name type="scientific">Cryoendolithus antarcticus</name>
    <dbReference type="NCBI Taxonomy" id="1507870"/>
    <lineage>
        <taxon>Eukaryota</taxon>
        <taxon>Fungi</taxon>
        <taxon>Dikarya</taxon>
        <taxon>Ascomycota</taxon>
        <taxon>Pezizomycotina</taxon>
        <taxon>Dothideomycetes</taxon>
        <taxon>Dothideomycetidae</taxon>
        <taxon>Cladosporiales</taxon>
        <taxon>Cladosporiaceae</taxon>
        <taxon>Cryoendolithus</taxon>
    </lineage>
</organism>
<gene>
    <name evidence="5" type="ORF">B0A48_09150</name>
</gene>
<dbReference type="Pfam" id="PF00439">
    <property type="entry name" value="Bromodomain"/>
    <property type="match status" value="1"/>
</dbReference>
<sequence length="345" mass="37827">MAAAIQRKHEEHAADIQRKLGQEADLIAAREGFWTALDRCRIDKMDVAALCDEVEADFAAIQAAHLAKRTHLDAKLDAIQACRDEAEEDLKRTGYSASIDEGSESGDNIATAITPAGPKPRMPAHQKHFLLEALAALKRNDAYKAFRYPVTLSYDAPDYEDVVEQPMDLTTLAAKLLHDRYATVVEFMEDYNLIYSNSVLYYGAKNAITQAADKTNEQFTEYLRELPPAESVHESNVLAGNPNVDYEHATAVHSLPTVASRTEGVIDDLSGSKRRRGNLDPDRQDQKANKKRPADAELDGMTSGSVPVTEADGEGGQLASSGVVGSRKVPRRNYAILPPGFDNES</sequence>
<evidence type="ECO:0000313" key="6">
    <source>
        <dbReference type="Proteomes" id="UP000192596"/>
    </source>
</evidence>
<dbReference type="GO" id="GO:0140801">
    <property type="term" value="F:histone H2AXY142 kinase activity"/>
    <property type="evidence" value="ECO:0007669"/>
    <property type="project" value="InterPro"/>
</dbReference>
<dbReference type="InParanoid" id="A0A1V8T2J6"/>
<dbReference type="InterPro" id="IPR036427">
    <property type="entry name" value="Bromodomain-like_sf"/>
</dbReference>
<reference evidence="6" key="1">
    <citation type="submission" date="2017-03" db="EMBL/GenBank/DDBJ databases">
        <title>Genomes of endolithic fungi from Antarctica.</title>
        <authorList>
            <person name="Coleine C."/>
            <person name="Masonjones S."/>
            <person name="Stajich J.E."/>
        </authorList>
    </citation>
    <scope>NUCLEOTIDE SEQUENCE [LARGE SCALE GENOMIC DNA]</scope>
    <source>
        <strain evidence="6">CCFEE 5527</strain>
    </source>
</reference>
<dbReference type="Proteomes" id="UP000192596">
    <property type="component" value="Unassembled WGS sequence"/>
</dbReference>
<dbReference type="SMART" id="SM00297">
    <property type="entry name" value="BROMO"/>
    <property type="match status" value="1"/>
</dbReference>
<dbReference type="SUPFAM" id="SSF47370">
    <property type="entry name" value="Bromodomain"/>
    <property type="match status" value="1"/>
</dbReference>
<evidence type="ECO:0000259" key="4">
    <source>
        <dbReference type="PROSITE" id="PS50014"/>
    </source>
</evidence>
<dbReference type="PROSITE" id="PS50014">
    <property type="entry name" value="BROMODOMAIN_2"/>
    <property type="match status" value="1"/>
</dbReference>
<dbReference type="PANTHER" id="PTHR46802:SF1">
    <property type="entry name" value="TYROSINE-PROTEIN KINASE BAZ1B"/>
    <property type="match status" value="1"/>
</dbReference>
<dbReference type="PANTHER" id="PTHR46802">
    <property type="entry name" value="TYROSINE-PROTEIN KINASE BAZ1B"/>
    <property type="match status" value="1"/>
</dbReference>
<dbReference type="GO" id="GO:0006974">
    <property type="term" value="P:DNA damage response"/>
    <property type="evidence" value="ECO:0007669"/>
    <property type="project" value="TreeGrafter"/>
</dbReference>
<proteinExistence type="predicted"/>
<protein>
    <recommendedName>
        <fullName evidence="4">Bromo domain-containing protein</fullName>
    </recommendedName>
</protein>
<feature type="region of interest" description="Disordered" evidence="3">
    <location>
        <begin position="263"/>
        <end position="345"/>
    </location>
</feature>
<evidence type="ECO:0000256" key="2">
    <source>
        <dbReference type="PROSITE-ProRule" id="PRU00035"/>
    </source>
</evidence>
<accession>A0A1V8T2J6</accession>
<keyword evidence="6" id="KW-1185">Reference proteome</keyword>
<dbReference type="InterPro" id="IPR001487">
    <property type="entry name" value="Bromodomain"/>
</dbReference>
<dbReference type="AlphaFoldDB" id="A0A1V8T2J6"/>
<evidence type="ECO:0000256" key="1">
    <source>
        <dbReference type="ARBA" id="ARBA00023117"/>
    </source>
</evidence>
<feature type="compositionally biased region" description="Basic and acidic residues" evidence="3">
    <location>
        <begin position="277"/>
        <end position="295"/>
    </location>
</feature>
<evidence type="ECO:0000313" key="5">
    <source>
        <dbReference type="EMBL" id="OQO05382.1"/>
    </source>
</evidence>
<dbReference type="InterPro" id="IPR047174">
    <property type="entry name" value="BAZ1B"/>
</dbReference>
<dbReference type="PRINTS" id="PR00503">
    <property type="entry name" value="BROMODOMAIN"/>
</dbReference>
<comment type="caution">
    <text evidence="5">The sequence shown here is derived from an EMBL/GenBank/DDBJ whole genome shotgun (WGS) entry which is preliminary data.</text>
</comment>
<dbReference type="EMBL" id="NAJO01000019">
    <property type="protein sequence ID" value="OQO05382.1"/>
    <property type="molecule type" value="Genomic_DNA"/>
</dbReference>
<dbReference type="GO" id="GO:0042393">
    <property type="term" value="F:histone binding"/>
    <property type="evidence" value="ECO:0007669"/>
    <property type="project" value="TreeGrafter"/>
</dbReference>
<name>A0A1V8T2J6_9PEZI</name>
<dbReference type="GO" id="GO:0090535">
    <property type="term" value="C:WICH complex"/>
    <property type="evidence" value="ECO:0007669"/>
    <property type="project" value="InterPro"/>
</dbReference>
<feature type="domain" description="Bromo" evidence="4">
    <location>
        <begin position="138"/>
        <end position="209"/>
    </location>
</feature>